<dbReference type="InterPro" id="IPR036259">
    <property type="entry name" value="MFS_trans_sf"/>
</dbReference>
<gene>
    <name evidence="1" type="ORF">AUMI_114880</name>
</gene>
<reference evidence="1 2" key="1">
    <citation type="journal article" date="2016" name="Genome Announc.">
        <title>Complete Genome Sequence of Aurantimicrobium minutum Type Strain KNCT, a Planktonic Ultramicrobacterium Isolated from River Water.</title>
        <authorList>
            <person name="Nakai R."/>
            <person name="Fujisawa T."/>
            <person name="Nakamura Y."/>
            <person name="Nishide H."/>
            <person name="Uchiyama I."/>
            <person name="Baba T."/>
            <person name="Toyoda A."/>
            <person name="Fujiyama A."/>
            <person name="Naganuma T."/>
            <person name="Niki H."/>
        </authorList>
    </citation>
    <scope>NUCLEOTIDE SEQUENCE [LARGE SCALE GENOMIC DNA]</scope>
    <source>
        <strain evidence="1 2">KNC</strain>
    </source>
</reference>
<dbReference type="AlphaFoldDB" id="A0A173LYQ4"/>
<dbReference type="GeneID" id="80452682"/>
<dbReference type="Proteomes" id="UP000243847">
    <property type="component" value="Chromosome sequence1"/>
</dbReference>
<dbReference type="EMBL" id="AP017457">
    <property type="protein sequence ID" value="BAV00031.1"/>
    <property type="molecule type" value="Genomic_DNA"/>
</dbReference>
<evidence type="ECO:0000313" key="2">
    <source>
        <dbReference type="Proteomes" id="UP000243847"/>
    </source>
</evidence>
<protein>
    <submittedName>
        <fullName evidence="1">Uncharacterized protein</fullName>
    </submittedName>
</protein>
<sequence length="97" mass="10757">MSEKETVTTEQVVVRRSPKFLTFMVVGIIFGIIAALILTFAFPNNSEFTLTQIFGFMMLITGTIGGTLGLIFALIADRYYSRHVKTVTAQKTEVTSD</sequence>
<dbReference type="RefSeq" id="WP_096383136.1">
    <property type="nucleotide sequence ID" value="NZ_AP017457.1"/>
</dbReference>
<accession>A0A173LYQ4</accession>
<dbReference type="KEGG" id="amin:AUMI_114880"/>
<dbReference type="SUPFAM" id="SSF103473">
    <property type="entry name" value="MFS general substrate transporter"/>
    <property type="match status" value="1"/>
</dbReference>
<proteinExistence type="predicted"/>
<organism evidence="1 2">
    <name type="scientific">Aurantimicrobium minutum</name>
    <dbReference type="NCBI Taxonomy" id="708131"/>
    <lineage>
        <taxon>Bacteria</taxon>
        <taxon>Bacillati</taxon>
        <taxon>Actinomycetota</taxon>
        <taxon>Actinomycetes</taxon>
        <taxon>Micrococcales</taxon>
        <taxon>Microbacteriaceae</taxon>
        <taxon>Aurantimicrobium</taxon>
    </lineage>
</organism>
<name>A0A173LYQ4_9MICO</name>
<evidence type="ECO:0000313" key="1">
    <source>
        <dbReference type="EMBL" id="BAV00031.1"/>
    </source>
</evidence>